<proteinExistence type="predicted"/>
<dbReference type="InterPro" id="IPR057710">
    <property type="entry name" value="DUF7950"/>
</dbReference>
<protein>
    <recommendedName>
        <fullName evidence="2">DUF7950 domain-containing protein</fullName>
    </recommendedName>
</protein>
<name>A0ABD1PR42_9LAMI</name>
<gene>
    <name evidence="3" type="ORF">Adt_41295</name>
</gene>
<evidence type="ECO:0000259" key="2">
    <source>
        <dbReference type="Pfam" id="PF25821"/>
    </source>
</evidence>
<dbReference type="Proteomes" id="UP001604336">
    <property type="component" value="Unassembled WGS sequence"/>
</dbReference>
<organism evidence="3 4">
    <name type="scientific">Abeliophyllum distichum</name>
    <dbReference type="NCBI Taxonomy" id="126358"/>
    <lineage>
        <taxon>Eukaryota</taxon>
        <taxon>Viridiplantae</taxon>
        <taxon>Streptophyta</taxon>
        <taxon>Embryophyta</taxon>
        <taxon>Tracheophyta</taxon>
        <taxon>Spermatophyta</taxon>
        <taxon>Magnoliopsida</taxon>
        <taxon>eudicotyledons</taxon>
        <taxon>Gunneridae</taxon>
        <taxon>Pentapetalae</taxon>
        <taxon>asterids</taxon>
        <taxon>lamiids</taxon>
        <taxon>Lamiales</taxon>
        <taxon>Oleaceae</taxon>
        <taxon>Forsythieae</taxon>
        <taxon>Abeliophyllum</taxon>
    </lineage>
</organism>
<dbReference type="EMBL" id="JBFOLK010000013">
    <property type="protein sequence ID" value="KAL2465444.1"/>
    <property type="molecule type" value="Genomic_DNA"/>
</dbReference>
<dbReference type="AlphaFoldDB" id="A0ABD1PR42"/>
<feature type="region of interest" description="Disordered" evidence="1">
    <location>
        <begin position="40"/>
        <end position="140"/>
    </location>
</feature>
<evidence type="ECO:0000256" key="1">
    <source>
        <dbReference type="SAM" id="MobiDB-lite"/>
    </source>
</evidence>
<accession>A0ABD1PR42</accession>
<feature type="compositionally biased region" description="Basic and acidic residues" evidence="1">
    <location>
        <begin position="57"/>
        <end position="68"/>
    </location>
</feature>
<evidence type="ECO:0000313" key="4">
    <source>
        <dbReference type="Proteomes" id="UP001604336"/>
    </source>
</evidence>
<feature type="compositionally biased region" description="Polar residues" evidence="1">
    <location>
        <begin position="101"/>
        <end position="110"/>
    </location>
</feature>
<evidence type="ECO:0000313" key="3">
    <source>
        <dbReference type="EMBL" id="KAL2465444.1"/>
    </source>
</evidence>
<feature type="compositionally biased region" description="Low complexity" evidence="1">
    <location>
        <begin position="42"/>
        <end position="55"/>
    </location>
</feature>
<reference evidence="4" key="1">
    <citation type="submission" date="2024-07" db="EMBL/GenBank/DDBJ databases">
        <title>Two chromosome-level genome assemblies of Korean endemic species Abeliophyllum distichum and Forsythia ovata (Oleaceae).</title>
        <authorList>
            <person name="Jang H."/>
        </authorList>
    </citation>
    <scope>NUCLEOTIDE SEQUENCE [LARGE SCALE GENOMIC DNA]</scope>
</reference>
<feature type="domain" description="DUF7950" evidence="2">
    <location>
        <begin position="167"/>
        <end position="295"/>
    </location>
</feature>
<comment type="caution">
    <text evidence="3">The sequence shown here is derived from an EMBL/GenBank/DDBJ whole genome shotgun (WGS) entry which is preliminary data.</text>
</comment>
<sequence length="298" mass="32868">MDGWGGCCIARNAGSGHAYSMSKMDRIMLRFRLIAPKPAAADGSFSSSDGSSSSSVEKNDLSCKDGNGKRRWAKDGNISVKRSNTRRKRKASSEDGVVNGKTASSESVSGGETAFTLPLLPETPDVKESSRRGPQSSPLWLNFGNEGKHVGYGMDDLPAALRRVVVGSWVRVECITDRWEHSDVYELGRTDEERMMNLYLDTCPGFVSDRLNRVRWTNLGYKQMVQGDGAGAEAWLVMNDGVALPVSWPSFTCRVRVVTCRLRKNPTTSLTVPCDVWRMDCGRFAWRLDKKAALSLGQ</sequence>
<dbReference type="PANTHER" id="PTHR33595:SF7">
    <property type="entry name" value="OS12G0242500 PROTEIN"/>
    <property type="match status" value="1"/>
</dbReference>
<dbReference type="Pfam" id="PF25821">
    <property type="entry name" value="DUF7950"/>
    <property type="match status" value="1"/>
</dbReference>
<keyword evidence="4" id="KW-1185">Reference proteome</keyword>
<dbReference type="PANTHER" id="PTHR33595">
    <property type="entry name" value="VON WILLEBRAND FACTOR A DOMAIN PROTEIN"/>
    <property type="match status" value="1"/>
</dbReference>